<dbReference type="PROSITE" id="PS51387">
    <property type="entry name" value="FAD_PCMH"/>
    <property type="match status" value="1"/>
</dbReference>
<dbReference type="Gene3D" id="3.30.43.10">
    <property type="entry name" value="Uridine Diphospho-n-acetylenolpyruvylglucosamine Reductase, domain 2"/>
    <property type="match status" value="1"/>
</dbReference>
<dbReference type="InterPro" id="IPR016169">
    <property type="entry name" value="FAD-bd_PCMH_sub2"/>
</dbReference>
<dbReference type="InterPro" id="IPR016166">
    <property type="entry name" value="FAD-bd_PCMH"/>
</dbReference>
<reference evidence="4" key="1">
    <citation type="submission" date="2017-04" db="EMBL/GenBank/DDBJ databases">
        <authorList>
            <person name="Varghese N."/>
            <person name="Submissions S."/>
        </authorList>
    </citation>
    <scope>NUCLEOTIDE SEQUENCE [LARGE SCALE GENOMIC DNA]</scope>
    <source>
        <strain evidence="4">RKEM611</strain>
    </source>
</reference>
<feature type="domain" description="FAD-binding PCMH-type" evidence="2">
    <location>
        <begin position="1"/>
        <end position="220"/>
    </location>
</feature>
<dbReference type="PANTHER" id="PTHR42659:SF9">
    <property type="entry name" value="XANTHINE DEHYDROGENASE FAD-BINDING SUBUNIT XDHB-RELATED"/>
    <property type="match status" value="1"/>
</dbReference>
<proteinExistence type="predicted"/>
<keyword evidence="4" id="KW-1185">Reference proteome</keyword>
<dbReference type="Gene3D" id="3.30.390.50">
    <property type="entry name" value="CO dehydrogenase flavoprotein, C-terminal domain"/>
    <property type="match status" value="1"/>
</dbReference>
<dbReference type="InterPro" id="IPR051312">
    <property type="entry name" value="Diverse_Substr_Oxidored"/>
</dbReference>
<keyword evidence="1" id="KW-0274">FAD</keyword>
<dbReference type="RefSeq" id="WP_132322198.1">
    <property type="nucleotide sequence ID" value="NZ_FWZT01000017.1"/>
</dbReference>
<dbReference type="STRING" id="1513793.SAMN06296036_11712"/>
<organism evidence="3 4">
    <name type="scientific">Pseudobacteriovorax antillogorgiicola</name>
    <dbReference type="NCBI Taxonomy" id="1513793"/>
    <lineage>
        <taxon>Bacteria</taxon>
        <taxon>Pseudomonadati</taxon>
        <taxon>Bdellovibrionota</taxon>
        <taxon>Oligoflexia</taxon>
        <taxon>Oligoflexales</taxon>
        <taxon>Pseudobacteriovoracaceae</taxon>
        <taxon>Pseudobacteriovorax</taxon>
    </lineage>
</organism>
<dbReference type="InterPro" id="IPR002346">
    <property type="entry name" value="Mopterin_DH_FAD-bd"/>
</dbReference>
<name>A0A1Y6CAR7_9BACT</name>
<accession>A0A1Y6CAR7</accession>
<dbReference type="Gene3D" id="3.30.465.10">
    <property type="match status" value="1"/>
</dbReference>
<evidence type="ECO:0000313" key="3">
    <source>
        <dbReference type="EMBL" id="SMF54497.1"/>
    </source>
</evidence>
<evidence type="ECO:0000259" key="2">
    <source>
        <dbReference type="PROSITE" id="PS51387"/>
    </source>
</evidence>
<evidence type="ECO:0000313" key="4">
    <source>
        <dbReference type="Proteomes" id="UP000192907"/>
    </source>
</evidence>
<dbReference type="InterPro" id="IPR016167">
    <property type="entry name" value="FAD-bd_PCMH_sub1"/>
</dbReference>
<dbReference type="InterPro" id="IPR036683">
    <property type="entry name" value="CO_DH_flav_C_dom_sf"/>
</dbReference>
<dbReference type="EMBL" id="FWZT01000017">
    <property type="protein sequence ID" value="SMF54497.1"/>
    <property type="molecule type" value="Genomic_DNA"/>
</dbReference>
<dbReference type="InterPro" id="IPR005107">
    <property type="entry name" value="CO_DH_flav_C"/>
</dbReference>
<dbReference type="AlphaFoldDB" id="A0A1Y6CAR7"/>
<dbReference type="Pfam" id="PF00941">
    <property type="entry name" value="FAD_binding_5"/>
    <property type="match status" value="1"/>
</dbReference>
<dbReference type="OrthoDB" id="9793944at2"/>
<dbReference type="InterPro" id="IPR036318">
    <property type="entry name" value="FAD-bd_PCMH-like_sf"/>
</dbReference>
<protein>
    <submittedName>
        <fullName evidence="3">Xanthine dehydrogenase YagS FAD-binding subunit</fullName>
    </submittedName>
</protein>
<dbReference type="GO" id="GO:0016491">
    <property type="term" value="F:oxidoreductase activity"/>
    <property type="evidence" value="ECO:0007669"/>
    <property type="project" value="InterPro"/>
</dbReference>
<dbReference type="SUPFAM" id="SSF56176">
    <property type="entry name" value="FAD-binding/transporter-associated domain-like"/>
    <property type="match status" value="1"/>
</dbReference>
<dbReference type="SUPFAM" id="SSF55447">
    <property type="entry name" value="CO dehydrogenase flavoprotein C-terminal domain-like"/>
    <property type="match status" value="1"/>
</dbReference>
<evidence type="ECO:0000256" key="1">
    <source>
        <dbReference type="ARBA" id="ARBA00022827"/>
    </source>
</evidence>
<gene>
    <name evidence="3" type="ORF">SAMN06296036_11712</name>
</gene>
<sequence length="359" mass="39211">MLPFEYVEADSFQSACSLIDHRSTMALGGGTTLIDLMKLNVLKPSSLVSIKPLLSNYIIKGKAHLKIGAACTMAQLAENGFVKNDFPALRQSLILAASPQIRNMATIAGNILQRSRSPYYRHPDFPDPNAGTKDPFELEVDASHLAILGHGDRLMGTYPGDLAVVLLAFDASVVLASDRETRVVALRDFLNIPQNGQNQYDVDLLPGELITEVLIPTHKRRSLFKRSIYYKVRERSSYAFALASAGIGLQLQGIGPKTSYIEDVHIALGGVAPIPWRAKDAETFLKGKRPSDEAFMAAAEIALRDARAPMGGDYKITLAKRTLVRALKIARDRGALSDDQVWELQHGRGSAGTTEEAKI</sequence>
<dbReference type="Pfam" id="PF03450">
    <property type="entry name" value="CO_deh_flav_C"/>
    <property type="match status" value="1"/>
</dbReference>
<dbReference type="Proteomes" id="UP000192907">
    <property type="component" value="Unassembled WGS sequence"/>
</dbReference>
<keyword evidence="1" id="KW-0285">Flavoprotein</keyword>
<dbReference type="GO" id="GO:0071949">
    <property type="term" value="F:FAD binding"/>
    <property type="evidence" value="ECO:0007669"/>
    <property type="project" value="InterPro"/>
</dbReference>
<dbReference type="SMART" id="SM01092">
    <property type="entry name" value="CO_deh_flav_C"/>
    <property type="match status" value="1"/>
</dbReference>
<dbReference type="PANTHER" id="PTHR42659">
    <property type="entry name" value="XANTHINE DEHYDROGENASE SUBUNIT C-RELATED"/>
    <property type="match status" value="1"/>
</dbReference>